<dbReference type="EMBL" id="SNSC02000004">
    <property type="protein sequence ID" value="TID25229.1"/>
    <property type="molecule type" value="Genomic_DNA"/>
</dbReference>
<feature type="chain" id="PRO_5021384557" evidence="3">
    <location>
        <begin position="31"/>
        <end position="565"/>
    </location>
</feature>
<keyword evidence="3" id="KW-0732">Signal</keyword>
<protein>
    <submittedName>
        <fullName evidence="4">Uncharacterized protein</fullName>
    </submittedName>
</protein>
<comment type="caution">
    <text evidence="4">The sequence shown here is derived from an EMBL/GenBank/DDBJ whole genome shotgun (WGS) entry which is preliminary data.</text>
</comment>
<evidence type="ECO:0000256" key="3">
    <source>
        <dbReference type="SAM" id="SignalP"/>
    </source>
</evidence>
<reference evidence="4 5" key="1">
    <citation type="submission" date="2019-04" db="EMBL/GenBank/DDBJ databases">
        <title>High contiguity whole genome sequence and gene annotation resource for two Venturia nashicola isolates.</title>
        <authorList>
            <person name="Prokchorchik M."/>
            <person name="Won K."/>
            <person name="Lee Y."/>
            <person name="Choi E.D."/>
            <person name="Segonzac C."/>
            <person name="Sohn K.H."/>
        </authorList>
    </citation>
    <scope>NUCLEOTIDE SEQUENCE [LARGE SCALE GENOMIC DNA]</scope>
    <source>
        <strain evidence="4 5">PRI2</strain>
    </source>
</reference>
<feature type="region of interest" description="Disordered" evidence="1">
    <location>
        <begin position="161"/>
        <end position="180"/>
    </location>
</feature>
<keyword evidence="2" id="KW-0472">Membrane</keyword>
<feature type="compositionally biased region" description="Low complexity" evidence="1">
    <location>
        <begin position="509"/>
        <end position="553"/>
    </location>
</feature>
<name>A0A4Z1PD46_9PEZI</name>
<keyword evidence="5" id="KW-1185">Reference proteome</keyword>
<feature type="transmembrane region" description="Helical" evidence="2">
    <location>
        <begin position="195"/>
        <end position="217"/>
    </location>
</feature>
<keyword evidence="2" id="KW-0812">Transmembrane</keyword>
<dbReference type="AlphaFoldDB" id="A0A4Z1PD46"/>
<evidence type="ECO:0000256" key="1">
    <source>
        <dbReference type="SAM" id="MobiDB-lite"/>
    </source>
</evidence>
<accession>A0A4Z1PD46</accession>
<feature type="signal peptide" evidence="3">
    <location>
        <begin position="1"/>
        <end position="30"/>
    </location>
</feature>
<evidence type="ECO:0000313" key="4">
    <source>
        <dbReference type="EMBL" id="TID25229.1"/>
    </source>
</evidence>
<feature type="compositionally biased region" description="Low complexity" evidence="1">
    <location>
        <begin position="161"/>
        <end position="178"/>
    </location>
</feature>
<feature type="region of interest" description="Disordered" evidence="1">
    <location>
        <begin position="479"/>
        <end position="565"/>
    </location>
</feature>
<sequence length="565" mass="61023">MSSPYNWLRRPWRWPLELLLISVLMTESAAQRNNSSHCYYPSGIFSPGKPCQPNAKNSVCCGPGFQCLGNGLCQTSPFIDTPYKHTLYRSACTDPTFQDPACPHFCIGEEDNRQAGQGMQVCSPELGTYCCKRDYDCCTNSTLVYALGKPEIVTIIPNHTTHTTHSTHAPASAATHTATPKDDAKETAAFARNTIIGVGAGFAAAMAILILGCCFWLTRRRPSKRYRDRDRKSGVFEMDTMDGSKLAIHKAVSVSVSQLDTQSSQAEFEAPTRLELETRRATTINQVVEMFELDATPSDDERRPDGSLTRGTTRDGPSWAVDPSPERRVPGVPILEALAPVDSRLNRPGSYLSIPEIFMAATTTRPASEFTPVAGRVPTPIPDVPEPEDSNDVPPIPSSPPTMSLPDIFTPQKYSVSRPSPPRSYNVSKKRETTPGRGPESEAEALTRPGSSAPLPRKSILKTTTINALRQSETIAHEEVESVANEGTSASQLQTAMTDTPEQSLSAITTVPEEVAEVTEPQPSAPANGASAATKSAAQTSLPDQAAPDQQAAEKSTTGSTFKPD</sequence>
<gene>
    <name evidence="4" type="ORF">E6O75_ATG04434</name>
</gene>
<proteinExistence type="predicted"/>
<feature type="region of interest" description="Disordered" evidence="1">
    <location>
        <begin position="293"/>
        <end position="329"/>
    </location>
</feature>
<feature type="compositionally biased region" description="Low complexity" evidence="1">
    <location>
        <begin position="414"/>
        <end position="427"/>
    </location>
</feature>
<evidence type="ECO:0000313" key="5">
    <source>
        <dbReference type="Proteomes" id="UP000298493"/>
    </source>
</evidence>
<keyword evidence="2" id="KW-1133">Transmembrane helix</keyword>
<evidence type="ECO:0000256" key="2">
    <source>
        <dbReference type="SAM" id="Phobius"/>
    </source>
</evidence>
<feature type="compositionally biased region" description="Polar residues" evidence="1">
    <location>
        <begin position="485"/>
        <end position="508"/>
    </location>
</feature>
<dbReference type="STRING" id="86259.A0A4Z1PD46"/>
<organism evidence="4 5">
    <name type="scientific">Venturia nashicola</name>
    <dbReference type="NCBI Taxonomy" id="86259"/>
    <lineage>
        <taxon>Eukaryota</taxon>
        <taxon>Fungi</taxon>
        <taxon>Dikarya</taxon>
        <taxon>Ascomycota</taxon>
        <taxon>Pezizomycotina</taxon>
        <taxon>Dothideomycetes</taxon>
        <taxon>Pleosporomycetidae</taxon>
        <taxon>Venturiales</taxon>
        <taxon>Venturiaceae</taxon>
        <taxon>Venturia</taxon>
    </lineage>
</organism>
<feature type="compositionally biased region" description="Polar residues" evidence="1">
    <location>
        <begin position="554"/>
        <end position="565"/>
    </location>
</feature>
<dbReference type="Proteomes" id="UP000298493">
    <property type="component" value="Unassembled WGS sequence"/>
</dbReference>
<feature type="region of interest" description="Disordered" evidence="1">
    <location>
        <begin position="370"/>
        <end position="460"/>
    </location>
</feature>